<dbReference type="InterPro" id="IPR006094">
    <property type="entry name" value="Oxid_FAD_bind_N"/>
</dbReference>
<dbReference type="EMBL" id="JAKJXP020000004">
    <property type="protein sequence ID" value="KAK7757068.1"/>
    <property type="molecule type" value="Genomic_DNA"/>
</dbReference>
<dbReference type="InterPro" id="IPR016166">
    <property type="entry name" value="FAD-bd_PCMH"/>
</dbReference>
<sequence length="92" mass="9797">MLYGGPAPKVPGSVVLDLHRMDKVLEVSDKFAYAVVEPGVTFGDLYEHCAANKLKVWPSTASLGWGSIIGNVSIPSSDSLESGETLFDTETP</sequence>
<protein>
    <recommendedName>
        <fullName evidence="1">FAD-binding PCMH-type domain-containing protein</fullName>
    </recommendedName>
</protein>
<organism evidence="2 3">
    <name type="scientific">Diatrype stigma</name>
    <dbReference type="NCBI Taxonomy" id="117547"/>
    <lineage>
        <taxon>Eukaryota</taxon>
        <taxon>Fungi</taxon>
        <taxon>Dikarya</taxon>
        <taxon>Ascomycota</taxon>
        <taxon>Pezizomycotina</taxon>
        <taxon>Sordariomycetes</taxon>
        <taxon>Xylariomycetidae</taxon>
        <taxon>Xylariales</taxon>
        <taxon>Diatrypaceae</taxon>
        <taxon>Diatrype</taxon>
    </lineage>
</organism>
<gene>
    <name evidence="2" type="ORF">SLS62_001086</name>
</gene>
<dbReference type="SUPFAM" id="SSF56176">
    <property type="entry name" value="FAD-binding/transporter-associated domain-like"/>
    <property type="match status" value="1"/>
</dbReference>
<name>A0AAN9YS94_9PEZI</name>
<evidence type="ECO:0000313" key="2">
    <source>
        <dbReference type="EMBL" id="KAK7757068.1"/>
    </source>
</evidence>
<reference evidence="2 3" key="1">
    <citation type="submission" date="2024-02" db="EMBL/GenBank/DDBJ databases">
        <title>De novo assembly and annotation of 12 fungi associated with fruit tree decline syndrome in Ontario, Canada.</title>
        <authorList>
            <person name="Sulman M."/>
            <person name="Ellouze W."/>
            <person name="Ilyukhin E."/>
        </authorList>
    </citation>
    <scope>NUCLEOTIDE SEQUENCE [LARGE SCALE GENOMIC DNA]</scope>
    <source>
        <strain evidence="2 3">M11/M66-122</strain>
    </source>
</reference>
<dbReference type="PROSITE" id="PS51387">
    <property type="entry name" value="FAD_PCMH"/>
    <property type="match status" value="1"/>
</dbReference>
<dbReference type="Pfam" id="PF01565">
    <property type="entry name" value="FAD_binding_4"/>
    <property type="match status" value="1"/>
</dbReference>
<comment type="caution">
    <text evidence="2">The sequence shown here is derived from an EMBL/GenBank/DDBJ whole genome shotgun (WGS) entry which is preliminary data.</text>
</comment>
<keyword evidence="3" id="KW-1185">Reference proteome</keyword>
<dbReference type="InterPro" id="IPR016169">
    <property type="entry name" value="FAD-bd_PCMH_sub2"/>
</dbReference>
<dbReference type="GO" id="GO:0071949">
    <property type="term" value="F:FAD binding"/>
    <property type="evidence" value="ECO:0007669"/>
    <property type="project" value="InterPro"/>
</dbReference>
<evidence type="ECO:0000259" key="1">
    <source>
        <dbReference type="PROSITE" id="PS51387"/>
    </source>
</evidence>
<dbReference type="Proteomes" id="UP001320420">
    <property type="component" value="Unassembled WGS sequence"/>
</dbReference>
<dbReference type="AlphaFoldDB" id="A0AAN9YS94"/>
<dbReference type="InterPro" id="IPR036318">
    <property type="entry name" value="FAD-bd_PCMH-like_sf"/>
</dbReference>
<accession>A0AAN9YS94</accession>
<dbReference type="Gene3D" id="3.30.465.10">
    <property type="match status" value="1"/>
</dbReference>
<proteinExistence type="predicted"/>
<evidence type="ECO:0000313" key="3">
    <source>
        <dbReference type="Proteomes" id="UP001320420"/>
    </source>
</evidence>
<feature type="domain" description="FAD-binding PCMH-type" evidence="1">
    <location>
        <begin position="1"/>
        <end position="92"/>
    </location>
</feature>